<reference evidence="1 2" key="1">
    <citation type="journal article" date="2024" name="BMC Genomics">
        <title>De novo assembly and annotation of Popillia japonica's genome with initial clues to its potential as an invasive pest.</title>
        <authorList>
            <person name="Cucini C."/>
            <person name="Boschi S."/>
            <person name="Funari R."/>
            <person name="Cardaioli E."/>
            <person name="Iannotti N."/>
            <person name="Marturano G."/>
            <person name="Paoli F."/>
            <person name="Bruttini M."/>
            <person name="Carapelli A."/>
            <person name="Frati F."/>
            <person name="Nardi F."/>
        </authorList>
    </citation>
    <scope>NUCLEOTIDE SEQUENCE [LARGE SCALE GENOMIC DNA]</scope>
    <source>
        <strain evidence="1">DMR45628</strain>
    </source>
</reference>
<evidence type="ECO:0000313" key="2">
    <source>
        <dbReference type="Proteomes" id="UP001458880"/>
    </source>
</evidence>
<organism evidence="1 2">
    <name type="scientific">Popillia japonica</name>
    <name type="common">Japanese beetle</name>
    <dbReference type="NCBI Taxonomy" id="7064"/>
    <lineage>
        <taxon>Eukaryota</taxon>
        <taxon>Metazoa</taxon>
        <taxon>Ecdysozoa</taxon>
        <taxon>Arthropoda</taxon>
        <taxon>Hexapoda</taxon>
        <taxon>Insecta</taxon>
        <taxon>Pterygota</taxon>
        <taxon>Neoptera</taxon>
        <taxon>Endopterygota</taxon>
        <taxon>Coleoptera</taxon>
        <taxon>Polyphaga</taxon>
        <taxon>Scarabaeiformia</taxon>
        <taxon>Scarabaeidae</taxon>
        <taxon>Rutelinae</taxon>
        <taxon>Popillia</taxon>
    </lineage>
</organism>
<dbReference type="EMBL" id="JASPKY010000023">
    <property type="protein sequence ID" value="KAK9752138.1"/>
    <property type="molecule type" value="Genomic_DNA"/>
</dbReference>
<gene>
    <name evidence="1" type="ORF">QE152_g4502</name>
</gene>
<proteinExistence type="predicted"/>
<comment type="caution">
    <text evidence="1">The sequence shown here is derived from an EMBL/GenBank/DDBJ whole genome shotgun (WGS) entry which is preliminary data.</text>
</comment>
<evidence type="ECO:0000313" key="1">
    <source>
        <dbReference type="EMBL" id="KAK9752138.1"/>
    </source>
</evidence>
<dbReference type="AlphaFoldDB" id="A0AAW1N0M7"/>
<keyword evidence="2" id="KW-1185">Reference proteome</keyword>
<name>A0AAW1N0M7_POPJA</name>
<accession>A0AAW1N0M7</accession>
<dbReference type="Proteomes" id="UP001458880">
    <property type="component" value="Unassembled WGS sequence"/>
</dbReference>
<sequence>MCKTRVEKRAALKHGSEIGTEFDYAIHALMKQPPISNNKLHQIQRATKEDITLAQVVTYCRSGQLNVHENLLLLDNKIIVPAVLRKEMLKKYM</sequence>
<protein>
    <submittedName>
        <fullName evidence="1">Uncharacterized protein</fullName>
    </submittedName>
</protein>